<dbReference type="GO" id="GO:0006508">
    <property type="term" value="P:proteolysis"/>
    <property type="evidence" value="ECO:0007669"/>
    <property type="project" value="InterPro"/>
</dbReference>
<dbReference type="InterPro" id="IPR050300">
    <property type="entry name" value="GDXG_lipolytic_enzyme"/>
</dbReference>
<dbReference type="KEGG" id="mfy:HH212_23440"/>
<dbReference type="PANTHER" id="PTHR48081">
    <property type="entry name" value="AB HYDROLASE SUPERFAMILY PROTEIN C4A8.06C"/>
    <property type="match status" value="1"/>
</dbReference>
<dbReference type="EMBL" id="CP051685">
    <property type="protein sequence ID" value="QJE03562.1"/>
    <property type="molecule type" value="Genomic_DNA"/>
</dbReference>
<dbReference type="AlphaFoldDB" id="A0A7Z2W339"/>
<dbReference type="InterPro" id="IPR001375">
    <property type="entry name" value="Peptidase_S9_cat"/>
</dbReference>
<reference evidence="3 4" key="1">
    <citation type="submission" date="2020-04" db="EMBL/GenBank/DDBJ databases">
        <title>Genome sequencing of novel species.</title>
        <authorList>
            <person name="Heo J."/>
            <person name="Kim S.-J."/>
            <person name="Kim J.-S."/>
            <person name="Hong S.-B."/>
            <person name="Kwon S.-W."/>
        </authorList>
    </citation>
    <scope>NUCLEOTIDE SEQUENCE [LARGE SCALE GENOMIC DNA]</scope>
    <source>
        <strain evidence="3 4">GN2-R2</strain>
    </source>
</reference>
<proteinExistence type="predicted"/>
<dbReference type="Gene3D" id="3.40.50.1820">
    <property type="entry name" value="alpha/beta hydrolase"/>
    <property type="match status" value="1"/>
</dbReference>
<dbReference type="Proteomes" id="UP000502415">
    <property type="component" value="Chromosome"/>
</dbReference>
<evidence type="ECO:0000313" key="4">
    <source>
        <dbReference type="Proteomes" id="UP000502415"/>
    </source>
</evidence>
<protein>
    <submittedName>
        <fullName evidence="3">Alpha/beta hydrolase</fullName>
    </submittedName>
</protein>
<dbReference type="InterPro" id="IPR029058">
    <property type="entry name" value="AB_hydrolase_fold"/>
</dbReference>
<dbReference type="GO" id="GO:0008236">
    <property type="term" value="F:serine-type peptidase activity"/>
    <property type="evidence" value="ECO:0007669"/>
    <property type="project" value="InterPro"/>
</dbReference>
<evidence type="ECO:0000256" key="1">
    <source>
        <dbReference type="ARBA" id="ARBA00022801"/>
    </source>
</evidence>
<evidence type="ECO:0000259" key="2">
    <source>
        <dbReference type="Pfam" id="PF00326"/>
    </source>
</evidence>
<keyword evidence="4" id="KW-1185">Reference proteome</keyword>
<accession>A0A7Z2W339</accession>
<gene>
    <name evidence="3" type="ORF">HH212_23440</name>
</gene>
<evidence type="ECO:0000313" key="3">
    <source>
        <dbReference type="EMBL" id="QJE03562.1"/>
    </source>
</evidence>
<dbReference type="SUPFAM" id="SSF53474">
    <property type="entry name" value="alpha/beta-Hydrolases"/>
    <property type="match status" value="1"/>
</dbReference>
<name>A0A7Z2W339_9BURK</name>
<dbReference type="Pfam" id="PF00326">
    <property type="entry name" value="Peptidase_S9"/>
    <property type="match status" value="1"/>
</dbReference>
<organism evidence="3 4">
    <name type="scientific">Massilia forsythiae</name>
    <dbReference type="NCBI Taxonomy" id="2728020"/>
    <lineage>
        <taxon>Bacteria</taxon>
        <taxon>Pseudomonadati</taxon>
        <taxon>Pseudomonadota</taxon>
        <taxon>Betaproteobacteria</taxon>
        <taxon>Burkholderiales</taxon>
        <taxon>Oxalobacteraceae</taxon>
        <taxon>Telluria group</taxon>
        <taxon>Massilia</taxon>
    </lineage>
</organism>
<keyword evidence="1 3" id="KW-0378">Hydrolase</keyword>
<feature type="domain" description="Peptidase S9 prolyl oligopeptidase catalytic" evidence="2">
    <location>
        <begin position="150"/>
        <end position="303"/>
    </location>
</feature>
<sequence length="315" mass="34218">MLSTAPATAADLLNRQDQPWQPGAGAIQVPLWPEGPPAPSPFKGNEAYGNEDKQIAGRPFTMIEHVSRPTMSIFRAKDNGNSTGATVLVFPGGGYRRLAIDLEGTEVCDWLTAKGITCVVLKYRVPGSGPYWSEECNCRRIPATPYALQDAQRAMALLRARAPEWGIDPHRIGVLGFSAGGHMVADISNHDQRSYRPLDDADRQGSRPDFAIAVYPGHLWQGPGLKLNPAVKIARNAPPTLIVAASDDPVDDIRHSLVYYLALQRAKVPVAMHVYAHGGHAFGVRRTAAINTHWTDLAEQWMQSIGVLQPGVAVP</sequence>
<dbReference type="PANTHER" id="PTHR48081:SF6">
    <property type="entry name" value="PEPTIDASE S9 PROLYL OLIGOPEPTIDASE CATALYTIC DOMAIN-CONTAINING PROTEIN"/>
    <property type="match status" value="1"/>
</dbReference>